<keyword evidence="3" id="KW-1185">Reference proteome</keyword>
<organism evidence="2 3">
    <name type="scientific">Volvox africanus</name>
    <dbReference type="NCBI Taxonomy" id="51714"/>
    <lineage>
        <taxon>Eukaryota</taxon>
        <taxon>Viridiplantae</taxon>
        <taxon>Chlorophyta</taxon>
        <taxon>core chlorophytes</taxon>
        <taxon>Chlorophyceae</taxon>
        <taxon>CS clade</taxon>
        <taxon>Chlamydomonadales</taxon>
        <taxon>Volvocaceae</taxon>
        <taxon>Volvox</taxon>
    </lineage>
</organism>
<comment type="caution">
    <text evidence="2">The sequence shown here is derived from an EMBL/GenBank/DDBJ whole genome shotgun (WGS) entry which is preliminary data.</text>
</comment>
<evidence type="ECO:0000256" key="1">
    <source>
        <dbReference type="SAM" id="MobiDB-lite"/>
    </source>
</evidence>
<feature type="region of interest" description="Disordered" evidence="1">
    <location>
        <begin position="550"/>
        <end position="580"/>
    </location>
</feature>
<feature type="compositionally biased region" description="Basic and acidic residues" evidence="1">
    <location>
        <begin position="2930"/>
        <end position="2948"/>
    </location>
</feature>
<name>A0A8J4AW10_9CHLO</name>
<protein>
    <submittedName>
        <fullName evidence="2">Uncharacterized protein</fullName>
    </submittedName>
</protein>
<feature type="region of interest" description="Disordered" evidence="1">
    <location>
        <begin position="1304"/>
        <end position="1327"/>
    </location>
</feature>
<feature type="compositionally biased region" description="Polar residues" evidence="1">
    <location>
        <begin position="2950"/>
        <end position="2962"/>
    </location>
</feature>
<feature type="compositionally biased region" description="Basic residues" evidence="1">
    <location>
        <begin position="2964"/>
        <end position="2974"/>
    </location>
</feature>
<feature type="compositionally biased region" description="Basic and acidic residues" evidence="1">
    <location>
        <begin position="2668"/>
        <end position="2680"/>
    </location>
</feature>
<dbReference type="Proteomes" id="UP000747399">
    <property type="component" value="Unassembled WGS sequence"/>
</dbReference>
<feature type="region of interest" description="Disordered" evidence="1">
    <location>
        <begin position="2075"/>
        <end position="2101"/>
    </location>
</feature>
<feature type="compositionally biased region" description="Polar residues" evidence="1">
    <location>
        <begin position="570"/>
        <end position="580"/>
    </location>
</feature>
<feature type="compositionally biased region" description="Basic and acidic residues" evidence="1">
    <location>
        <begin position="1612"/>
        <end position="1622"/>
    </location>
</feature>
<evidence type="ECO:0000313" key="2">
    <source>
        <dbReference type="EMBL" id="GIL48886.1"/>
    </source>
</evidence>
<reference evidence="2" key="1">
    <citation type="journal article" date="2021" name="Proc. Natl. Acad. Sci. U.S.A.">
        <title>Three genomes in the algal genus Volvox reveal the fate of a haploid sex-determining region after a transition to homothallism.</title>
        <authorList>
            <person name="Yamamoto K."/>
            <person name="Hamaji T."/>
            <person name="Kawai-Toyooka H."/>
            <person name="Matsuzaki R."/>
            <person name="Takahashi F."/>
            <person name="Nishimura Y."/>
            <person name="Kawachi M."/>
            <person name="Noguchi H."/>
            <person name="Minakuchi Y."/>
            <person name="Umen J.G."/>
            <person name="Toyoda A."/>
            <person name="Nozaki H."/>
        </authorList>
    </citation>
    <scope>NUCLEOTIDE SEQUENCE</scope>
    <source>
        <strain evidence="2">NIES-3780</strain>
    </source>
</reference>
<feature type="region of interest" description="Disordered" evidence="1">
    <location>
        <begin position="1723"/>
        <end position="1796"/>
    </location>
</feature>
<feature type="region of interest" description="Disordered" evidence="1">
    <location>
        <begin position="2558"/>
        <end position="2604"/>
    </location>
</feature>
<feature type="region of interest" description="Disordered" evidence="1">
    <location>
        <begin position="1826"/>
        <end position="1863"/>
    </location>
</feature>
<feature type="compositionally biased region" description="Basic and acidic residues" evidence="1">
    <location>
        <begin position="2701"/>
        <end position="2723"/>
    </location>
</feature>
<dbReference type="EMBL" id="BNCO01000006">
    <property type="protein sequence ID" value="GIL48886.1"/>
    <property type="molecule type" value="Genomic_DNA"/>
</dbReference>
<feature type="compositionally biased region" description="Acidic residues" evidence="1">
    <location>
        <begin position="2685"/>
        <end position="2700"/>
    </location>
</feature>
<gene>
    <name evidence="2" type="ORF">Vafri_5306</name>
</gene>
<feature type="region of interest" description="Disordered" evidence="1">
    <location>
        <begin position="1894"/>
        <end position="1916"/>
    </location>
</feature>
<feature type="compositionally biased region" description="Basic and acidic residues" evidence="1">
    <location>
        <begin position="2634"/>
        <end position="2647"/>
    </location>
</feature>
<feature type="compositionally biased region" description="Low complexity" evidence="1">
    <location>
        <begin position="1559"/>
        <end position="1596"/>
    </location>
</feature>
<feature type="compositionally biased region" description="Basic and acidic residues" evidence="1">
    <location>
        <begin position="1760"/>
        <end position="1770"/>
    </location>
</feature>
<sequence>MYVIRQPGHCTGDLEMAGRTEVPAKDMQRFVGVAASLLEQLSECAGVMECQQAGPTVNHDGLEHSAISAEIDTLVWTTRLRMVLSQTFGISEVRTELLDLVSLGVLYNDALAPLLLQQMVRSLERGSWSEPGTGSAGGSAGAYGCCHGGDEETDWGPTMREGPDDTGWDGEELKGRAGAGTMEQFQRSKAACQPLGPTIADLPLVLCLYSSCPEKCGEQALQVVATIALLSSPKELSSWFVAYSAGGLTQVMDWLLEATLGWLTGPLTIDAADYEDGVRNAAESGGAVLQRQRGSNGGAAAPLMIAPVAATGHDQFLPLVQCGAVLLTAMSWSCPAVARGALVVVLDRLGAADEDLDGELEGHDEPFGCAIDDVGFHRCGPVWHVLRAITNDMARVLGVRDRLKVLMRTGHEVGGMGSPSASQGSWYDHGFEPMAGGVPSEEAVRLVSELCGEDVDWYGHLLCQSLHLIALLAEHALYATSMRPAAAIRLVRLMAPLMPHSDDLAEMMLLDMANIACEAAAAAAAEDGALRAAVASANLNLGEGVADITSPPRAASQPCAKSANRRSDNTGRSLPTGVTPSRSVCSLGSFGARGTSILSEILSPTLLGTSSGKTYSASAALLLHQVCRAPANGVSSTLLDDASSGVLTKTMEDRYSGHGGALPSAVLLALEVLCAVIVHGRRLAASLEPIVNKLLVGLIRLASRYSPLVPKVAHRSHDRSTVSCATTNGAYDMFRTAGRDGVSLASAKISVQIFSRVQAALAAAARAGVAATPGSDMDGIDPCMLYVAAVAATLRSCVVCDMDDKHTSTITDCGLSVDSALEGNVGGARTQAPLPPASPGLRCSLSNCVRWQHAHALPGHHLIDTAPYAGGGGAVGISRGRPQFRSTSPGSSQVAPIASADKNLDFILAAPPIESLIAGLGQVLENMDWGPHGAGADGKNRGKDAPHPGSPQAQLRDRRRQLDEHIAVLAELLVLAAFGDDCVGACQQDSRYGKQTPSCQQLQQLSQQKYIDAEAEAVLQLRMQVLAALIAVLARAPEAMALVVLRAAAPLLPQPLQEQRQGQLDKWLPEVVPQEADAAGRISKEEFGMGAAVAIGDRRAEGITILGNASDILSSPTKLLRQTAYDEFADDNNLLASQNAVRAAISLALGHRTRDGLVHATEEQMQTMLTGTDALEGPVCRQFGGHGNTVARDGGGGAGEAHMTATCADGGQRAVSTALAALLACHGALQDKLQQLAAAMAVAQQGPLAESTAQEHKRLAAQSVAPGTQVTTPAVMDHSVGMSAGAHPNAALLGGTAVASIMPSGDSGAKPASAEPAGSRDATKAAGAGKGSGFFVVRRLQAPAASDATAAVAVASNQRHGGTPAPSATTDIDASPAAASMNSLLWSDKTPLGHGSACDTFQSKLQHPLPPPPALKAAIARPIVDTWPVSVQACTELLQQLLGLPAMSSLPLSPASRVQRWRLMAYGAKMARGSVSSAGGAVRNLQPPVGEGTACSPGVLAEELLALGNVAINIALEAGAAQEVTPEAGGGGWTLAPGSAAADTAITNASEPPCRKAAGEAAGQTGARAAGRAAPPGTAARGSFDAWQQQGQQHQTPCPPPPPQLQLMGRTAAEDNAEKGGAEKICGGSSVPWKGTMERAGGGRGSASDSRDVCTEKAGPAACDQMAEAPHEGQAGAQLDVQSHADIPFTESKTTERRSKHNKMLGKLQESLLQFSRYKDVMASASKPGDCRRSRRSCGGMDNNASRGDINSWHEGAGGDSRRGSRKPCEPTRPTVHSHLLQPMPPQTHPETSVLQRTKACTNHEAEQHLRMCASVHTCPPACKLAGGQQGSRHDDNRGSNGDTCTRDDLQFPMPGPGPSSRKASLLPQVHLSGAAGGANTPATAIGARAVPPTRDVTTGEIPPATLAGTTTCGGVPEIQPGDAASEARAEALQLLAAVARAAIVCLPSTCEGLPDWLQCSSETTSKLTSRCSILLPLSRSRGSAAAAAAAAAHSGAAPEDRGAPVATAIPLLQALLQRLYPPSVSGKVTREMLLDAVPHMCQLTFVTLWVCEQPLAVASLCLLDEARRLVLRAHYPEPDPKKQGQGQQDPGGRRHGLMPLAPPAQCPARVGGGELPSGGQQQQQRQCKNGAVVGKVVDALVSLAAALPFCSSERGGSRYKHLLAAIAYPCSQMLLCPAGPGGGTSFSGKTARLLARLACRGAFAAESLNLVSEVLLALSRAGTCPRLPGKGGSGAGQGGGRRDKSQGLLRICPYIQRATARLARNNVLLAQAHLGGCGFGDSSVHAVPPWLADSSTIQIAQVLLELSSATVPLVQDAAIAMVTTGTYAPKIAGEELPASVATTLTCCLQACGLLLTPPRAANSVPPAAVVTQPAPCTRSTAVMGRAHAESKSESEEEAEERRRLLVLTIRRLQTVAKCAAACVYVIKRRLSAAVAATSAGVPAAAAPAPSGTGRSVANDPSGNWPLCVVLSLWRYHSKDVAAVAEQLSAFPSRSLQRQSRDLHRLASAWKSAWHRLVLDVQAAPPPQERGPLSDLVQALYKAWMRVCEPATTCKGARQLLSPPSPPDPSLQGGESPLQPVPLCGAGRRAGVAESSEPRGACHTPEGVAEDIALRREKLSPNQQQHQGRLRPASAEKGRNNDEEIPHEPLLVILGYSSSEESSEEVDHDPNEADVGREDDSANTGDDDDADRWDGDEAGDEDRRGKVDDGNNKDVEGFGDKFKVANTSQKRNLQQKKHQQQPPPPPQQQQKQQKQTLGESRSMLVRSLKSVSAVPSAGAARLGMTERPLAAMTTDTALDLPPALAPRTTSGMDVNVGVTAGTRRRITPAALVPTAGNNYNKTMTTISVSPQHHAGAAQKQSVPAAVTADAMNPSTTIAAATIGSRFKRRSKASVSEAMAQVHEDAGGYAATRGNAVVPVPAVVTKRRRGNHDSTRTTTQEKQRTEAGKRSSATSAGKSSLTSARGRRKKTRQRSSRNPFIAACLKETENRSSDTDGGWSDLEDFLVCQPERDYSAFLSKKHYYAADEDSEKDWS</sequence>
<feature type="region of interest" description="Disordered" evidence="1">
    <location>
        <begin position="929"/>
        <end position="958"/>
    </location>
</feature>
<feature type="region of interest" description="Disordered" evidence="1">
    <location>
        <begin position="2619"/>
        <end position="2759"/>
    </location>
</feature>
<feature type="region of interest" description="Disordered" evidence="1">
    <location>
        <begin position="2919"/>
        <end position="3000"/>
    </location>
</feature>
<evidence type="ECO:0000313" key="3">
    <source>
        <dbReference type="Proteomes" id="UP000747399"/>
    </source>
</evidence>
<accession>A0A8J4AW10</accession>
<feature type="region of interest" description="Disordered" evidence="1">
    <location>
        <begin position="1550"/>
        <end position="1653"/>
    </location>
</feature>
<proteinExistence type="predicted"/>